<dbReference type="GO" id="GO:0035731">
    <property type="term" value="F:dinitrosyl-iron complex binding"/>
    <property type="evidence" value="ECO:0007669"/>
    <property type="project" value="UniProtKB-UniRule"/>
</dbReference>
<dbReference type="PANTHER" id="PTHR38839">
    <property type="entry name" value="TRANSCRIPTIONAL REGULATOR WHID-RELATED"/>
    <property type="match status" value="1"/>
</dbReference>
<feature type="binding site" evidence="11">
    <location>
        <position position="40"/>
    </location>
    <ligand>
        <name>[4Fe-4S] cluster</name>
        <dbReference type="ChEBI" id="CHEBI:49883"/>
    </ligand>
</feature>
<evidence type="ECO:0000256" key="8">
    <source>
        <dbReference type="ARBA" id="ARBA00023125"/>
    </source>
</evidence>
<dbReference type="GO" id="GO:0003677">
    <property type="term" value="F:DNA binding"/>
    <property type="evidence" value="ECO:0007669"/>
    <property type="project" value="UniProtKB-UniRule"/>
</dbReference>
<dbReference type="PANTHER" id="PTHR38839:SF2">
    <property type="entry name" value="TRANSCRIPTIONAL REGULATOR WHIB7-RELATED"/>
    <property type="match status" value="1"/>
</dbReference>
<proteinExistence type="inferred from homology"/>
<evidence type="ECO:0000313" key="14">
    <source>
        <dbReference type="Proteomes" id="UP000053941"/>
    </source>
</evidence>
<keyword evidence="7 11" id="KW-0805">Transcription regulation</keyword>
<feature type="binding site" evidence="11">
    <location>
        <position position="66"/>
    </location>
    <ligand>
        <name>[4Fe-4S] cluster</name>
        <dbReference type="ChEBI" id="CHEBI:49883"/>
    </ligand>
</feature>
<comment type="function">
    <text evidence="11">Acts as a transcriptional regulator. Probably redox-responsive. The apo- but not holo-form probably binds DNA.</text>
</comment>
<dbReference type="GO" id="GO:0046872">
    <property type="term" value="F:metal ion binding"/>
    <property type="evidence" value="ECO:0007669"/>
    <property type="project" value="UniProtKB-KW"/>
</dbReference>
<feature type="binding site" evidence="11">
    <location>
        <position position="63"/>
    </location>
    <ligand>
        <name>[4Fe-4S] cluster</name>
        <dbReference type="ChEBI" id="CHEBI:49883"/>
    </ligand>
</feature>
<accession>A0A0R2NYA8</accession>
<evidence type="ECO:0000313" key="13">
    <source>
        <dbReference type="EMBL" id="KRO30588.1"/>
    </source>
</evidence>
<comment type="cofactor">
    <cofactor evidence="11">
        <name>[4Fe-4S] cluster</name>
        <dbReference type="ChEBI" id="CHEBI:49883"/>
    </cofactor>
    <text evidence="11">Binds 1 [4Fe-4S] cluster per subunit. Following nitrosylation of the [4Fe-4S] cluster binds 1 [4Fe-8(NO)] cluster per subunit.</text>
</comment>
<dbReference type="InterPro" id="IPR003482">
    <property type="entry name" value="Whib"/>
</dbReference>
<name>A0A0R2NYA8_9ACTN</name>
<dbReference type="GO" id="GO:0047134">
    <property type="term" value="F:protein-disulfide reductase [NAD(P)H] activity"/>
    <property type="evidence" value="ECO:0007669"/>
    <property type="project" value="TreeGrafter"/>
</dbReference>
<comment type="PTM">
    <text evidence="11">Upon Fe-S cluster removal intramolecular disulfide bonds are formed.</text>
</comment>
<gene>
    <name evidence="11" type="primary">whiB</name>
    <name evidence="13" type="ORF">ABR60_01590</name>
</gene>
<dbReference type="InterPro" id="IPR034768">
    <property type="entry name" value="4FE4S_WBL"/>
</dbReference>
<dbReference type="Pfam" id="PF02467">
    <property type="entry name" value="Whib"/>
    <property type="match status" value="1"/>
</dbReference>
<evidence type="ECO:0000256" key="11">
    <source>
        <dbReference type="HAMAP-Rule" id="MF_01479"/>
    </source>
</evidence>
<keyword evidence="5 11" id="KW-0408">Iron</keyword>
<keyword evidence="9 11" id="KW-1015">Disulfide bond</keyword>
<evidence type="ECO:0000256" key="6">
    <source>
        <dbReference type="ARBA" id="ARBA00023014"/>
    </source>
</evidence>
<dbReference type="GO" id="GO:0045454">
    <property type="term" value="P:cell redox homeostasis"/>
    <property type="evidence" value="ECO:0007669"/>
    <property type="project" value="TreeGrafter"/>
</dbReference>
<dbReference type="PROSITE" id="PS51674">
    <property type="entry name" value="4FE4S_WBL"/>
    <property type="match status" value="1"/>
</dbReference>
<keyword evidence="3 11" id="KW-0004">4Fe-4S</keyword>
<feature type="domain" description="4Fe-4S Wbl-type" evidence="12">
    <location>
        <begin position="39"/>
        <end position="96"/>
    </location>
</feature>
<comment type="subcellular location">
    <subcellularLocation>
        <location evidence="1 11">Cytoplasm</location>
    </subcellularLocation>
</comment>
<dbReference type="EMBL" id="LIAS01000091">
    <property type="protein sequence ID" value="KRO30588.1"/>
    <property type="molecule type" value="Genomic_DNA"/>
</dbReference>
<keyword evidence="6 11" id="KW-0411">Iron-sulfur</keyword>
<evidence type="ECO:0000256" key="10">
    <source>
        <dbReference type="ARBA" id="ARBA00023163"/>
    </source>
</evidence>
<dbReference type="GO" id="GO:0005737">
    <property type="term" value="C:cytoplasm"/>
    <property type="evidence" value="ECO:0007669"/>
    <property type="project" value="UniProtKB-SubCell"/>
</dbReference>
<feature type="binding site" evidence="11">
    <location>
        <position position="72"/>
    </location>
    <ligand>
        <name>[4Fe-4S] cluster</name>
        <dbReference type="ChEBI" id="CHEBI:49883"/>
    </ligand>
</feature>
<evidence type="ECO:0000256" key="3">
    <source>
        <dbReference type="ARBA" id="ARBA00022485"/>
    </source>
</evidence>
<evidence type="ECO:0000256" key="9">
    <source>
        <dbReference type="ARBA" id="ARBA00023157"/>
    </source>
</evidence>
<dbReference type="GO" id="GO:0051539">
    <property type="term" value="F:4 iron, 4 sulfur cluster binding"/>
    <property type="evidence" value="ECO:0007669"/>
    <property type="project" value="UniProtKB-UniRule"/>
</dbReference>
<comment type="similarity">
    <text evidence="2 11">Belongs to the WhiB family.</text>
</comment>
<evidence type="ECO:0000256" key="5">
    <source>
        <dbReference type="ARBA" id="ARBA00023004"/>
    </source>
</evidence>
<dbReference type="HAMAP" id="MF_01479">
    <property type="entry name" value="WhiB"/>
    <property type="match status" value="1"/>
</dbReference>
<comment type="PTM">
    <text evidence="11">The Fe-S cluster can be nitrosylated by nitric oxide (NO).</text>
</comment>
<evidence type="ECO:0000256" key="1">
    <source>
        <dbReference type="ARBA" id="ARBA00004496"/>
    </source>
</evidence>
<keyword evidence="4 11" id="KW-0479">Metal-binding</keyword>
<keyword evidence="10 11" id="KW-0804">Transcription</keyword>
<evidence type="ECO:0000256" key="2">
    <source>
        <dbReference type="ARBA" id="ARBA00006597"/>
    </source>
</evidence>
<dbReference type="GO" id="GO:0045892">
    <property type="term" value="P:negative regulation of DNA-templated transcription"/>
    <property type="evidence" value="ECO:0007669"/>
    <property type="project" value="TreeGrafter"/>
</dbReference>
<reference evidence="13 14" key="1">
    <citation type="submission" date="2015-10" db="EMBL/GenBank/DDBJ databases">
        <title>Metagenome-Assembled Genomes uncover a global brackish microbiome.</title>
        <authorList>
            <person name="Hugerth L.W."/>
            <person name="Larsson J."/>
            <person name="Alneberg J."/>
            <person name="Lindh M.V."/>
            <person name="Legrand C."/>
            <person name="Pinhassi J."/>
            <person name="Andersson A.F."/>
        </authorList>
    </citation>
    <scope>NUCLEOTIDE SEQUENCE [LARGE SCALE GENOMIC DNA]</scope>
    <source>
        <strain evidence="13">BACL2 MAG-120802-bin41</strain>
    </source>
</reference>
<evidence type="ECO:0000259" key="12">
    <source>
        <dbReference type="PROSITE" id="PS51674"/>
    </source>
</evidence>
<keyword evidence="11" id="KW-0963">Cytoplasm</keyword>
<keyword evidence="8 11" id="KW-0238">DNA-binding</keyword>
<dbReference type="AlphaFoldDB" id="A0A0R2NYA8"/>
<evidence type="ECO:0000256" key="7">
    <source>
        <dbReference type="ARBA" id="ARBA00023015"/>
    </source>
</evidence>
<sequence>MSVLFSELLIPGWAEGEGAMIGLDAVTGVYGSDQAFTLPCHTSNPEIFFSDKSDEIAYAKSLCSACPVKKECLQGALSRKEPCGIWGGELFEDGVVIAAKRLPGRPRLIQEVLTSELIDEKVLVATA</sequence>
<evidence type="ECO:0000256" key="4">
    <source>
        <dbReference type="ARBA" id="ARBA00022723"/>
    </source>
</evidence>
<comment type="caution">
    <text evidence="13">The sequence shown here is derived from an EMBL/GenBank/DDBJ whole genome shotgun (WGS) entry which is preliminary data.</text>
</comment>
<dbReference type="Proteomes" id="UP000053941">
    <property type="component" value="Unassembled WGS sequence"/>
</dbReference>
<organism evidence="13 14">
    <name type="scientific">Actinobacteria bacterium BACL2 MAG-120802-bin41</name>
    <dbReference type="NCBI Taxonomy" id="1655568"/>
    <lineage>
        <taxon>Bacteria</taxon>
        <taxon>Bacillati</taxon>
        <taxon>Actinomycetota</taxon>
        <taxon>Actinomycetes</taxon>
        <taxon>Actinomycetes incertae sedis</taxon>
        <taxon>ac1 cluster</taxon>
    </lineage>
</organism>
<protein>
    <recommendedName>
        <fullName evidence="11">Transcriptional regulator WhiB</fullName>
    </recommendedName>
</protein>